<dbReference type="InterPro" id="IPR016181">
    <property type="entry name" value="Acyl_CoA_acyltransferase"/>
</dbReference>
<dbReference type="InterPro" id="IPR000182">
    <property type="entry name" value="GNAT_dom"/>
</dbReference>
<dbReference type="AlphaFoldDB" id="A0A542EI75"/>
<accession>A0A542EI75</accession>
<gene>
    <name evidence="2" type="ORF">FB459_2558</name>
</gene>
<sequence length="257" mass="27609">MNLQLRTLSGRDELLAASGDDPYVRWECDAALVDQAWALGSAVAFLRRGHHRRNVHLNVCGPEHDAAPLLDAIVAAGLPPEADGISIDQHLFPLAQRHFTFGRGGDWDWMWTVDTPPVVPHLDHLDELDDTLDAAELLALNEIGNPTAESRPGEGATELWLGIREEGRIVAAGAMHRTGAGAPHLAGIVTHPDARGRGFGAAVTAGLTTAALDRSGVSTLGMYSDNDTGRRLYHRLGYRTAHAWASRGFAETPIGSQ</sequence>
<dbReference type="Gene3D" id="3.40.630.30">
    <property type="match status" value="1"/>
</dbReference>
<evidence type="ECO:0000313" key="2">
    <source>
        <dbReference type="EMBL" id="TQJ15040.1"/>
    </source>
</evidence>
<reference evidence="2 3" key="1">
    <citation type="submission" date="2019-06" db="EMBL/GenBank/DDBJ databases">
        <title>Sequencing the genomes of 1000 actinobacteria strains.</title>
        <authorList>
            <person name="Klenk H.-P."/>
        </authorList>
    </citation>
    <scope>NUCLEOTIDE SEQUENCE [LARGE SCALE GENOMIC DNA]</scope>
    <source>
        <strain evidence="2 3">DSM 19828</strain>
    </source>
</reference>
<dbReference type="SUPFAM" id="SSF55729">
    <property type="entry name" value="Acyl-CoA N-acyltransferases (Nat)"/>
    <property type="match status" value="1"/>
</dbReference>
<dbReference type="GO" id="GO:0016747">
    <property type="term" value="F:acyltransferase activity, transferring groups other than amino-acyl groups"/>
    <property type="evidence" value="ECO:0007669"/>
    <property type="project" value="InterPro"/>
</dbReference>
<comment type="caution">
    <text evidence="2">The sequence shown here is derived from an EMBL/GenBank/DDBJ whole genome shotgun (WGS) entry which is preliminary data.</text>
</comment>
<dbReference type="EMBL" id="VFMO01000001">
    <property type="protein sequence ID" value="TQJ15040.1"/>
    <property type="molecule type" value="Genomic_DNA"/>
</dbReference>
<feature type="domain" description="N-acetyltransferase" evidence="1">
    <location>
        <begin position="113"/>
        <end position="257"/>
    </location>
</feature>
<dbReference type="RefSeq" id="WP_129625000.1">
    <property type="nucleotide sequence ID" value="NZ_BAABCI010000006.1"/>
</dbReference>
<dbReference type="PROSITE" id="PS51186">
    <property type="entry name" value="GNAT"/>
    <property type="match status" value="1"/>
</dbReference>
<dbReference type="CDD" id="cd04301">
    <property type="entry name" value="NAT_SF"/>
    <property type="match status" value="1"/>
</dbReference>
<dbReference type="Pfam" id="PF08445">
    <property type="entry name" value="FR47"/>
    <property type="match status" value="1"/>
</dbReference>
<dbReference type="Proteomes" id="UP000320806">
    <property type="component" value="Unassembled WGS sequence"/>
</dbReference>
<protein>
    <submittedName>
        <fullName evidence="2">FR47-like protein</fullName>
    </submittedName>
</protein>
<organism evidence="2 3">
    <name type="scientific">Yimella lutea</name>
    <dbReference type="NCBI Taxonomy" id="587872"/>
    <lineage>
        <taxon>Bacteria</taxon>
        <taxon>Bacillati</taxon>
        <taxon>Actinomycetota</taxon>
        <taxon>Actinomycetes</taxon>
        <taxon>Micrococcales</taxon>
        <taxon>Dermacoccaceae</taxon>
        <taxon>Yimella</taxon>
    </lineage>
</organism>
<dbReference type="InterPro" id="IPR013653">
    <property type="entry name" value="GCN5-like_dom"/>
</dbReference>
<keyword evidence="3" id="KW-1185">Reference proteome</keyword>
<evidence type="ECO:0000313" key="3">
    <source>
        <dbReference type="Proteomes" id="UP000320806"/>
    </source>
</evidence>
<evidence type="ECO:0000259" key="1">
    <source>
        <dbReference type="PROSITE" id="PS51186"/>
    </source>
</evidence>
<dbReference type="OrthoDB" id="5143160at2"/>
<name>A0A542EI75_9MICO</name>
<proteinExistence type="predicted"/>